<comment type="similarity">
    <text evidence="2 5">Belongs to the acyl-CoA dehydrogenase family.</text>
</comment>
<feature type="domain" description="Acyl-CoA dehydrogenase/oxidase C-terminal" evidence="6">
    <location>
        <begin position="276"/>
        <end position="368"/>
    </location>
</feature>
<proteinExistence type="inferred from homology"/>
<evidence type="ECO:0000256" key="4">
    <source>
        <dbReference type="ARBA" id="ARBA00022827"/>
    </source>
</evidence>
<evidence type="ECO:0000313" key="9">
    <source>
        <dbReference type="EMBL" id="MEL0551330.1"/>
    </source>
</evidence>
<keyword evidence="5 9" id="KW-0560">Oxidoreductase</keyword>
<dbReference type="InterPro" id="IPR013786">
    <property type="entry name" value="AcylCoA_DH/ox_N"/>
</dbReference>
<evidence type="ECO:0000259" key="7">
    <source>
        <dbReference type="Pfam" id="PF02770"/>
    </source>
</evidence>
<keyword evidence="4 5" id="KW-0274">FAD</keyword>
<keyword evidence="3 5" id="KW-0285">Flavoprotein</keyword>
<dbReference type="Gene3D" id="2.40.110.10">
    <property type="entry name" value="Butyryl-CoA Dehydrogenase, subunit A, domain 2"/>
    <property type="match status" value="1"/>
</dbReference>
<dbReference type="RefSeq" id="WP_331850945.1">
    <property type="nucleotide sequence ID" value="NZ_JARXNK020000100.1"/>
</dbReference>
<dbReference type="PANTHER" id="PTHR43831">
    <property type="entry name" value="ISOBUTYRYL-COA DEHYDROGENASE"/>
    <property type="match status" value="1"/>
</dbReference>
<comment type="caution">
    <text evidence="9">The sequence shown here is derived from an EMBL/GenBank/DDBJ whole genome shotgun (WGS) entry which is preliminary data.</text>
</comment>
<evidence type="ECO:0000256" key="3">
    <source>
        <dbReference type="ARBA" id="ARBA00022630"/>
    </source>
</evidence>
<accession>A0ABU9F4N0</accession>
<evidence type="ECO:0000256" key="5">
    <source>
        <dbReference type="RuleBase" id="RU362125"/>
    </source>
</evidence>
<organism evidence="9 10">
    <name type="scientific">Raoultella lignicola</name>
    <dbReference type="NCBI Taxonomy" id="3040939"/>
    <lineage>
        <taxon>Bacteria</taxon>
        <taxon>Pseudomonadati</taxon>
        <taxon>Pseudomonadota</taxon>
        <taxon>Gammaproteobacteria</taxon>
        <taxon>Enterobacterales</taxon>
        <taxon>Enterobacteriaceae</taxon>
        <taxon>Klebsiella/Raoultella group</taxon>
        <taxon>Raoultella</taxon>
    </lineage>
</organism>
<dbReference type="EMBL" id="JARXNK020000100">
    <property type="protein sequence ID" value="MEL0551330.1"/>
    <property type="molecule type" value="Genomic_DNA"/>
</dbReference>
<dbReference type="InterPro" id="IPR037069">
    <property type="entry name" value="AcylCoA_DH/ox_N_sf"/>
</dbReference>
<evidence type="ECO:0000259" key="6">
    <source>
        <dbReference type="Pfam" id="PF00441"/>
    </source>
</evidence>
<dbReference type="Gene3D" id="1.20.140.10">
    <property type="entry name" value="Butyryl-CoA Dehydrogenase, subunit A, domain 3"/>
    <property type="match status" value="1"/>
</dbReference>
<dbReference type="GO" id="GO:0016491">
    <property type="term" value="F:oxidoreductase activity"/>
    <property type="evidence" value="ECO:0007669"/>
    <property type="project" value="UniProtKB-KW"/>
</dbReference>
<dbReference type="Pfam" id="PF00441">
    <property type="entry name" value="Acyl-CoA_dh_1"/>
    <property type="match status" value="1"/>
</dbReference>
<sequence>MTLAGLSSAQPTGDWAQQLTTIRQQIAEQAAALDHSGDFPAGPLAQLQQAGFLSLATPVQYGGAGADLPRLQQAIAAIAWGEPATALIVCMQYIHHLRLAENDGWAEPLRRQVYRDAVEQGGLINSLRVEPELGSPARGGLPQTVAERTADGWRLNGHKLYTTGIEGLSWLAIWARSDDAEPLVGTWLVPKNSDGVTIIKSWDHAGMRATGSHEVVLNDVVIPRDHAVDIWPLSAPPATDAESVRRFANRQTALLAAIYDSVAHAARDWLLGWLCSRTPANLGKPLATLPRVQEKVGQIESGLLTNRCLLQQAAGLAFTTSEAGLAKVTITENAIQAVALALELTGNHGLSRQHPLERHYRNVLCARVHTPQNDSAWLAAGQHAFHL</sequence>
<name>A0ABU9F4N0_9ENTR</name>
<dbReference type="InterPro" id="IPR009075">
    <property type="entry name" value="AcylCo_DH/oxidase_C"/>
</dbReference>
<dbReference type="Gene3D" id="1.10.540.10">
    <property type="entry name" value="Acyl-CoA dehydrogenase/oxidase, N-terminal domain"/>
    <property type="match status" value="1"/>
</dbReference>
<feature type="domain" description="Acyl-CoA oxidase/dehydrogenase middle" evidence="7">
    <location>
        <begin position="130"/>
        <end position="220"/>
    </location>
</feature>
<reference evidence="9 10" key="1">
    <citation type="submission" date="2024-04" db="EMBL/GenBank/DDBJ databases">
        <title>Two novel Raoultella species associated with bleeding cankers of broadleaf hosts, Raoultella scottia sp. nov. and Raoultella lignicola sp. nov.</title>
        <authorList>
            <person name="Brady C.L."/>
        </authorList>
    </citation>
    <scope>NUCLEOTIDE SEQUENCE [LARGE SCALE GENOMIC DNA]</scope>
    <source>
        <strain evidence="9 10">TW_WC1a.1</strain>
    </source>
</reference>
<comment type="cofactor">
    <cofactor evidence="1 5">
        <name>FAD</name>
        <dbReference type="ChEBI" id="CHEBI:57692"/>
    </cofactor>
</comment>
<dbReference type="CDD" id="cd00567">
    <property type="entry name" value="ACAD"/>
    <property type="match status" value="1"/>
</dbReference>
<dbReference type="PANTHER" id="PTHR43831:SF1">
    <property type="entry name" value="ISOBUTYRYL-COA DEHYDROGENASE, MITOCHONDRIAL"/>
    <property type="match status" value="1"/>
</dbReference>
<dbReference type="InterPro" id="IPR036250">
    <property type="entry name" value="AcylCo_DH-like_C"/>
</dbReference>
<dbReference type="Pfam" id="PF02771">
    <property type="entry name" value="Acyl-CoA_dh_N"/>
    <property type="match status" value="1"/>
</dbReference>
<evidence type="ECO:0000256" key="1">
    <source>
        <dbReference type="ARBA" id="ARBA00001974"/>
    </source>
</evidence>
<dbReference type="InterPro" id="IPR046373">
    <property type="entry name" value="Acyl-CoA_Oxase/DH_mid-dom_sf"/>
</dbReference>
<dbReference type="Pfam" id="PF02770">
    <property type="entry name" value="Acyl-CoA_dh_M"/>
    <property type="match status" value="1"/>
</dbReference>
<gene>
    <name evidence="9" type="ORF">QFI96_006410</name>
</gene>
<dbReference type="SUPFAM" id="SSF56645">
    <property type="entry name" value="Acyl-CoA dehydrogenase NM domain-like"/>
    <property type="match status" value="1"/>
</dbReference>
<dbReference type="InterPro" id="IPR052547">
    <property type="entry name" value="Mito_Isobutyryl-CoADH"/>
</dbReference>
<dbReference type="PIRSF" id="PIRSF016578">
    <property type="entry name" value="HsaA"/>
    <property type="match status" value="1"/>
</dbReference>
<protein>
    <submittedName>
        <fullName evidence="9">Acyl-CoA dehydrogenase family protein</fullName>
        <ecNumber evidence="9">1.-.-.-</ecNumber>
    </submittedName>
</protein>
<dbReference type="InterPro" id="IPR009100">
    <property type="entry name" value="AcylCoA_DH/oxidase_NM_dom_sf"/>
</dbReference>
<evidence type="ECO:0000259" key="8">
    <source>
        <dbReference type="Pfam" id="PF02771"/>
    </source>
</evidence>
<evidence type="ECO:0000256" key="2">
    <source>
        <dbReference type="ARBA" id="ARBA00009347"/>
    </source>
</evidence>
<dbReference type="SUPFAM" id="SSF47203">
    <property type="entry name" value="Acyl-CoA dehydrogenase C-terminal domain-like"/>
    <property type="match status" value="1"/>
</dbReference>
<dbReference type="Proteomes" id="UP001312893">
    <property type="component" value="Unassembled WGS sequence"/>
</dbReference>
<dbReference type="EC" id="1.-.-.-" evidence="9"/>
<dbReference type="InterPro" id="IPR006091">
    <property type="entry name" value="Acyl-CoA_Oxase/DH_mid-dom"/>
</dbReference>
<feature type="domain" description="Acyl-CoA dehydrogenase/oxidase N-terminal" evidence="8">
    <location>
        <begin position="22"/>
        <end position="91"/>
    </location>
</feature>
<evidence type="ECO:0000313" key="10">
    <source>
        <dbReference type="Proteomes" id="UP001312893"/>
    </source>
</evidence>
<keyword evidence="10" id="KW-1185">Reference proteome</keyword>